<accession>A0A7S2UHA7</accession>
<reference evidence="2" key="1">
    <citation type="submission" date="2021-01" db="EMBL/GenBank/DDBJ databases">
        <authorList>
            <person name="Corre E."/>
            <person name="Pelletier E."/>
            <person name="Niang G."/>
            <person name="Scheremetjew M."/>
            <person name="Finn R."/>
            <person name="Kale V."/>
            <person name="Holt S."/>
            <person name="Cochrane G."/>
            <person name="Meng A."/>
            <person name="Brown T."/>
            <person name="Cohen L."/>
        </authorList>
    </citation>
    <scope>NUCLEOTIDE SEQUENCE</scope>
    <source>
        <strain evidence="2">CCMP2084</strain>
    </source>
</reference>
<gene>
    <name evidence="2" type="ORF">ASEP1449_LOCUS11585</name>
</gene>
<evidence type="ECO:0000313" key="2">
    <source>
        <dbReference type="EMBL" id="CAD9819752.1"/>
    </source>
</evidence>
<organism evidence="2">
    <name type="scientific">Attheya septentrionalis</name>
    <dbReference type="NCBI Taxonomy" id="420275"/>
    <lineage>
        <taxon>Eukaryota</taxon>
        <taxon>Sar</taxon>
        <taxon>Stramenopiles</taxon>
        <taxon>Ochrophyta</taxon>
        <taxon>Bacillariophyta</taxon>
        <taxon>Coscinodiscophyceae</taxon>
        <taxon>Chaetocerotophycidae</taxon>
        <taxon>Chaetocerotales</taxon>
        <taxon>Attheyaceae</taxon>
        <taxon>Attheya</taxon>
    </lineage>
</organism>
<protein>
    <submittedName>
        <fullName evidence="2">Uncharacterized protein</fullName>
    </submittedName>
</protein>
<evidence type="ECO:0000256" key="1">
    <source>
        <dbReference type="SAM" id="MobiDB-lite"/>
    </source>
</evidence>
<sequence>MCKMGRSMRIHNLTELQEDATKPSYWGKSQRDAPNTGFEASEPMTVPDSNSRKDHLSSSSMMSLGGSSVDGIEDMYDWATWRMYDRITSARKQASLARVLAGESDQTPARVFSRVDVNKPQDDETRTPPLAFQAIPSNSRTTINHRHERYTYEDTSTPSLVSESSYEEDFVGESYHEGEVFTLEL</sequence>
<dbReference type="EMBL" id="HBHQ01017318">
    <property type="protein sequence ID" value="CAD9819752.1"/>
    <property type="molecule type" value="Transcribed_RNA"/>
</dbReference>
<feature type="region of interest" description="Disordered" evidence="1">
    <location>
        <begin position="21"/>
        <end position="66"/>
    </location>
</feature>
<dbReference type="AlphaFoldDB" id="A0A7S2UHA7"/>
<feature type="compositionally biased region" description="Low complexity" evidence="1">
    <location>
        <begin position="57"/>
        <end position="66"/>
    </location>
</feature>
<name>A0A7S2UHA7_9STRA</name>
<proteinExistence type="predicted"/>